<sequence length="793" mass="90722">MIMTDTKLKITAALAWCLAWGDKRESRLPLPTLQKMQKAILNGQEVPAETREIVQQIKKLDGLNKRLESLPFPSLADIKKEYPELWQQQTAIGLVYGGATKIKGYVFEASNLQDIRGASALLDRINLGDLPAFFGEGQDRSVSQWLDKNFSGLKEALIPELIIYSTGGNILAFCPAGFVDDLANAIEKRYTEETLTANSCAVGESFRLLEIRLGLLKERIEETFWLEDYRKNYQQPLVKAYFGSPKTDAKITDPEIVELFKNRKSFNELAGKLASLLQQRRNGNEIGNGSRPSRRYPPIFETHPYVVRDENQQRSAIAHITLIPGEPWFSETLVRKRLMGQLSKREFAPEKLPEWYTHLNLEWKPGYVQSWVNQFEEFVHKSPNRYYQTVPKSTKIVEAQRTEEIGNHSDGFIAFIYADGNNMGGYIQKIQTPQEYAEFSQDIFEATKKSVFLALREHLNPYELENLTNADSKHREGTWIHPFEIIAIGGDDVMLIVPANKALAIAKTIGEEFEKILIGKHQVYKLEPSKSANSVNCHRYYGKNAEPSCCKLSMSTGVLITSYNTPIYYAENLTTQLLKSAKKKAKEFKNNPFYNYHGGTVDFLPLKSVTMISSNVESFRQEGLTKTQKGRATLKLYGAPYTLHELGGLLNTIKELEKSEFPRSQLYQIRSLLDKGKQTAVLNYRYFRIRLKPENQPKLIDEFEKAWCEAKTNNGNLAPWISDVNEMLRNVIWLIVIEAINSEQHHLQYEILKNLKSTYETIWREMVDLCFFIKPETDFAPANTTSNLEDIPQ</sequence>
<dbReference type="NCBIfam" id="TIGR02577">
    <property type="entry name" value="cas_TM1794_Cmr2"/>
    <property type="match status" value="1"/>
</dbReference>
<evidence type="ECO:0000313" key="5">
    <source>
        <dbReference type="Proteomes" id="UP000010367"/>
    </source>
</evidence>
<dbReference type="InterPro" id="IPR054767">
    <property type="entry name" value="Cas10-Cmr2_palm2"/>
</dbReference>
<dbReference type="InterPro" id="IPR013407">
    <property type="entry name" value="CRISPR-assoc_prot_Cmr2"/>
</dbReference>
<keyword evidence="2" id="KW-0051">Antiviral defense</keyword>
<dbReference type="AlphaFoldDB" id="K9TB81"/>
<proteinExistence type="predicted"/>
<dbReference type="eggNOG" id="COG1353">
    <property type="taxonomic scope" value="Bacteria"/>
</dbReference>
<dbReference type="InParanoid" id="K9TB81"/>
<dbReference type="InterPro" id="IPR043128">
    <property type="entry name" value="Rev_trsase/Diguanyl_cyclase"/>
</dbReference>
<dbReference type="STRING" id="56110.Oscil6304_0407"/>
<evidence type="ECO:0000256" key="2">
    <source>
        <dbReference type="ARBA" id="ARBA00023118"/>
    </source>
</evidence>
<evidence type="ECO:0000313" key="4">
    <source>
        <dbReference type="EMBL" id="AFY80157.1"/>
    </source>
</evidence>
<dbReference type="GO" id="GO:0051607">
    <property type="term" value="P:defense response to virus"/>
    <property type="evidence" value="ECO:0007669"/>
    <property type="project" value="UniProtKB-KW"/>
</dbReference>
<dbReference type="KEGG" id="oac:Oscil6304_0407"/>
<dbReference type="Gene3D" id="3.30.70.270">
    <property type="match status" value="1"/>
</dbReference>
<keyword evidence="5" id="KW-1185">Reference proteome</keyword>
<dbReference type="EMBL" id="CP003607">
    <property type="protein sequence ID" value="AFY80157.1"/>
    <property type="molecule type" value="Genomic_DNA"/>
</dbReference>
<dbReference type="HOGENOM" id="CLU_364406_0_0_3"/>
<name>K9TB81_9CYAN</name>
<protein>
    <submittedName>
        <fullName evidence="4">CRISPR-associated protein Cas10/Cmr2, subtype III-B</fullName>
    </submittedName>
</protein>
<dbReference type="GO" id="GO:0000166">
    <property type="term" value="F:nucleotide binding"/>
    <property type="evidence" value="ECO:0007669"/>
    <property type="project" value="UniProtKB-KW"/>
</dbReference>
<dbReference type="Proteomes" id="UP000010367">
    <property type="component" value="Chromosome"/>
</dbReference>
<keyword evidence="1" id="KW-0547">Nucleotide-binding</keyword>
<dbReference type="PATRIC" id="fig|56110.3.peg.500"/>
<evidence type="ECO:0000256" key="1">
    <source>
        <dbReference type="ARBA" id="ARBA00022741"/>
    </source>
</evidence>
<gene>
    <name evidence="4" type="ORF">Oscil6304_0407</name>
</gene>
<accession>K9TB81</accession>
<evidence type="ECO:0000259" key="3">
    <source>
        <dbReference type="Pfam" id="PF22335"/>
    </source>
</evidence>
<feature type="domain" description="Cas10/Cmr2 second palm" evidence="3">
    <location>
        <begin position="413"/>
        <end position="585"/>
    </location>
</feature>
<reference evidence="4 5" key="1">
    <citation type="submission" date="2012-06" db="EMBL/GenBank/DDBJ databases">
        <title>Finished chromosome of genome of Oscillatoria acuminata PCC 6304.</title>
        <authorList>
            <consortium name="US DOE Joint Genome Institute"/>
            <person name="Gugger M."/>
            <person name="Coursin T."/>
            <person name="Rippka R."/>
            <person name="Tandeau De Marsac N."/>
            <person name="Huntemann M."/>
            <person name="Wei C.-L."/>
            <person name="Han J."/>
            <person name="Detter J.C."/>
            <person name="Han C."/>
            <person name="Tapia R."/>
            <person name="Davenport K."/>
            <person name="Daligault H."/>
            <person name="Erkkila T."/>
            <person name="Gu W."/>
            <person name="Munk A.C.C."/>
            <person name="Teshima H."/>
            <person name="Xu Y."/>
            <person name="Chain P."/>
            <person name="Chen A."/>
            <person name="Krypides N."/>
            <person name="Mavromatis K."/>
            <person name="Markowitz V."/>
            <person name="Szeto E."/>
            <person name="Ivanova N."/>
            <person name="Mikhailova N."/>
            <person name="Ovchinnikova G."/>
            <person name="Pagani I."/>
            <person name="Pati A."/>
            <person name="Goodwin L."/>
            <person name="Peters L."/>
            <person name="Pitluck S."/>
            <person name="Woyke T."/>
            <person name="Kerfeld C."/>
        </authorList>
    </citation>
    <scope>NUCLEOTIDE SEQUENCE [LARGE SCALE GENOMIC DNA]</scope>
    <source>
        <strain evidence="4 5">PCC 6304</strain>
    </source>
</reference>
<dbReference type="Pfam" id="PF22335">
    <property type="entry name" value="Cas10-Cmr2_palm2"/>
    <property type="match status" value="1"/>
</dbReference>
<organism evidence="4 5">
    <name type="scientific">Oscillatoria acuminata PCC 6304</name>
    <dbReference type="NCBI Taxonomy" id="56110"/>
    <lineage>
        <taxon>Bacteria</taxon>
        <taxon>Bacillati</taxon>
        <taxon>Cyanobacteriota</taxon>
        <taxon>Cyanophyceae</taxon>
        <taxon>Oscillatoriophycideae</taxon>
        <taxon>Oscillatoriales</taxon>
        <taxon>Oscillatoriaceae</taxon>
        <taxon>Oscillatoria</taxon>
    </lineage>
</organism>